<comment type="caution">
    <text evidence="4">The sequence shown here is derived from an EMBL/GenBank/DDBJ whole genome shotgun (WGS) entry which is preliminary data.</text>
</comment>
<dbReference type="PROSITE" id="PS50157">
    <property type="entry name" value="ZINC_FINGER_C2H2_2"/>
    <property type="match status" value="1"/>
</dbReference>
<dbReference type="PROSITE" id="PS00028">
    <property type="entry name" value="ZINC_FINGER_C2H2_1"/>
    <property type="match status" value="1"/>
</dbReference>
<keyword evidence="1" id="KW-0863">Zinc-finger</keyword>
<feature type="domain" description="C2H2-type" evidence="3">
    <location>
        <begin position="10"/>
        <end position="40"/>
    </location>
</feature>
<evidence type="ECO:0000256" key="1">
    <source>
        <dbReference type="PROSITE-ProRule" id="PRU00042"/>
    </source>
</evidence>
<feature type="region of interest" description="Disordered" evidence="2">
    <location>
        <begin position="124"/>
        <end position="150"/>
    </location>
</feature>
<dbReference type="AlphaFoldDB" id="A0A4S4LRE6"/>
<evidence type="ECO:0000256" key="2">
    <source>
        <dbReference type="SAM" id="MobiDB-lite"/>
    </source>
</evidence>
<evidence type="ECO:0000259" key="3">
    <source>
        <dbReference type="PROSITE" id="PS50157"/>
    </source>
</evidence>
<organism evidence="4 5">
    <name type="scientific">Antrodiella citrinella</name>
    <dbReference type="NCBI Taxonomy" id="2447956"/>
    <lineage>
        <taxon>Eukaryota</taxon>
        <taxon>Fungi</taxon>
        <taxon>Dikarya</taxon>
        <taxon>Basidiomycota</taxon>
        <taxon>Agaricomycotina</taxon>
        <taxon>Agaricomycetes</taxon>
        <taxon>Polyporales</taxon>
        <taxon>Steccherinaceae</taxon>
        <taxon>Antrodiella</taxon>
    </lineage>
</organism>
<protein>
    <recommendedName>
        <fullName evidence="3">C2H2-type domain-containing protein</fullName>
    </recommendedName>
</protein>
<keyword evidence="1" id="KW-0479">Metal-binding</keyword>
<dbReference type="InterPro" id="IPR013087">
    <property type="entry name" value="Znf_C2H2_type"/>
</dbReference>
<reference evidence="4 5" key="1">
    <citation type="submission" date="2019-02" db="EMBL/GenBank/DDBJ databases">
        <title>Genome sequencing of the rare red list fungi Antrodiella citrinella (Flaviporus citrinellus).</title>
        <authorList>
            <person name="Buettner E."/>
            <person name="Kellner H."/>
        </authorList>
    </citation>
    <scope>NUCLEOTIDE SEQUENCE [LARGE SCALE GENOMIC DNA]</scope>
    <source>
        <strain evidence="4 5">DSM 108506</strain>
    </source>
</reference>
<name>A0A4S4LRE6_9APHY</name>
<proteinExistence type="predicted"/>
<dbReference type="EMBL" id="SGPM01000872">
    <property type="protein sequence ID" value="THH14956.1"/>
    <property type="molecule type" value="Genomic_DNA"/>
</dbReference>
<evidence type="ECO:0000313" key="4">
    <source>
        <dbReference type="EMBL" id="THH14956.1"/>
    </source>
</evidence>
<feature type="region of interest" description="Disordered" evidence="2">
    <location>
        <begin position="76"/>
        <end position="110"/>
    </location>
</feature>
<feature type="compositionally biased region" description="Basic and acidic residues" evidence="2">
    <location>
        <begin position="97"/>
        <end position="110"/>
    </location>
</feature>
<feature type="non-terminal residue" evidence="4">
    <location>
        <position position="566"/>
    </location>
</feature>
<dbReference type="Pfam" id="PF18759">
    <property type="entry name" value="Plavaka"/>
    <property type="match status" value="1"/>
</dbReference>
<gene>
    <name evidence="4" type="ORF">EUX98_g9537</name>
</gene>
<dbReference type="InterPro" id="IPR041078">
    <property type="entry name" value="Plavaka"/>
</dbReference>
<dbReference type="GO" id="GO:0008270">
    <property type="term" value="F:zinc ion binding"/>
    <property type="evidence" value="ECO:0007669"/>
    <property type="project" value="UniProtKB-KW"/>
</dbReference>
<sequence>MSPLPRRTQYLCSVKRCNRVFNNKSGLTNHYNATHPPRKQRTPTPPAHARPERADHDDAAFEDLQQVLRDFEDPTQHAEGEEVDEVDEGAPNAQHQHHADIGRGGQRSKDPLRRTMHTYINGCITNATGNHIPPNSPPPTTAQPPDDWTPYDSRLDFEMAEFLFKKTQLSRSNVDWLMDAFTAFGYANGTPPPFTDTKDMQGTIDSTPLGDAPWYSFAAQYTGPQPEHNVPAWMNASYDVWCRDPRTLIRNMLANPDFKDEFDAAPYREYDGDDIRQYSNLMSGDWAWQQADLIAEENPNNYGAMFTPIVLGSDKTTVSVATGQNEYYPLYISLGNVTNSVRRAHRNAVTIVGFLAIPKGERKDANDKTFRKFRRQLFHSSLSTILQPLRVAMTTPEVAKCPDGHYRRVIYGLGPYIADYPEQVLAACVVQGWCPICPKERTKLDEPGEGGKRSREHTELLLEAFDLITLWDDYGVVGDLVPFTNNFPRADIHELLSGDLLHQVIKGTFKDHLVTWVGEYLTLEHGSAKGKEILDEIDRRIALAPAFPALRRFHQGRDFKQWTGDD</sequence>
<dbReference type="OrthoDB" id="3199698at2759"/>
<keyword evidence="1" id="KW-0862">Zinc</keyword>
<keyword evidence="5" id="KW-1185">Reference proteome</keyword>
<dbReference type="Proteomes" id="UP000308730">
    <property type="component" value="Unassembled WGS sequence"/>
</dbReference>
<feature type="region of interest" description="Disordered" evidence="2">
    <location>
        <begin position="24"/>
        <end position="53"/>
    </location>
</feature>
<accession>A0A4S4LRE6</accession>
<evidence type="ECO:0000313" key="5">
    <source>
        <dbReference type="Proteomes" id="UP000308730"/>
    </source>
</evidence>